<gene>
    <name evidence="6" type="ORF">HKB16_11515</name>
</gene>
<name>A0A7Y0SHD6_VIBPH</name>
<proteinExistence type="inferred from homology"/>
<dbReference type="InterPro" id="IPR036390">
    <property type="entry name" value="WH_DNA-bd_sf"/>
</dbReference>
<dbReference type="InterPro" id="IPR036388">
    <property type="entry name" value="WH-like_DNA-bd_sf"/>
</dbReference>
<accession>A0A7Y0SHD6</accession>
<comment type="caution">
    <text evidence="6">The sequence shown here is derived from an EMBL/GenBank/DDBJ whole genome shotgun (WGS) entry which is preliminary data.</text>
</comment>
<keyword evidence="4" id="KW-0804">Transcription</keyword>
<dbReference type="Gene3D" id="1.10.10.10">
    <property type="entry name" value="Winged helix-like DNA-binding domain superfamily/Winged helix DNA-binding domain"/>
    <property type="match status" value="1"/>
</dbReference>
<dbReference type="RefSeq" id="WP_141179396.1">
    <property type="nucleotide sequence ID" value="NZ_CP041201.1"/>
</dbReference>
<organism evidence="6 7">
    <name type="scientific">Vibrio parahaemolyticus</name>
    <dbReference type="NCBI Taxonomy" id="670"/>
    <lineage>
        <taxon>Bacteria</taxon>
        <taxon>Pseudomonadati</taxon>
        <taxon>Pseudomonadota</taxon>
        <taxon>Gammaproteobacteria</taxon>
        <taxon>Vibrionales</taxon>
        <taxon>Vibrionaceae</taxon>
        <taxon>Vibrio</taxon>
    </lineage>
</organism>
<evidence type="ECO:0000256" key="2">
    <source>
        <dbReference type="ARBA" id="ARBA00023015"/>
    </source>
</evidence>
<dbReference type="PROSITE" id="PS50931">
    <property type="entry name" value="HTH_LYSR"/>
    <property type="match status" value="1"/>
</dbReference>
<dbReference type="InterPro" id="IPR005119">
    <property type="entry name" value="LysR_subst-bd"/>
</dbReference>
<keyword evidence="3" id="KW-0238">DNA-binding</keyword>
<evidence type="ECO:0000313" key="7">
    <source>
        <dbReference type="Proteomes" id="UP000518904"/>
    </source>
</evidence>
<comment type="similarity">
    <text evidence="1">Belongs to the LysR transcriptional regulatory family.</text>
</comment>
<sequence length="295" mass="33378">MQKTIDLNLIHTFLVVTDTLSYTKAAAQLGVTQPAISASIKRLEEASKKKLFVKNGRGIELTSTGQELLPKFYSAINIINDALSKSESLKVFCNDVSLQHLTSMDNVVLNETTSDENALCELLHNRKADLIVGNVTNNQTSVLVEEIYREPLVVICRKDHPRIGNRMDIDTFYNEKHCVLAMNWDLDKEVESSLNITLKTSQIELITSSYFGVLSNVSHRYCLGVVPLSLVINCGSAFDVKYFHSPFPNSTFKCQMAYHKRQANCLRHREIRESVKRDLVNAKSTFLEKNLTTFR</sequence>
<dbReference type="GO" id="GO:0003700">
    <property type="term" value="F:DNA-binding transcription factor activity"/>
    <property type="evidence" value="ECO:0007669"/>
    <property type="project" value="InterPro"/>
</dbReference>
<evidence type="ECO:0000256" key="3">
    <source>
        <dbReference type="ARBA" id="ARBA00023125"/>
    </source>
</evidence>
<dbReference type="GO" id="GO:0003677">
    <property type="term" value="F:DNA binding"/>
    <property type="evidence" value="ECO:0007669"/>
    <property type="project" value="UniProtKB-KW"/>
</dbReference>
<dbReference type="PANTHER" id="PTHR30118:SF15">
    <property type="entry name" value="TRANSCRIPTIONAL REGULATORY PROTEIN"/>
    <property type="match status" value="1"/>
</dbReference>
<dbReference type="Gene3D" id="3.40.190.10">
    <property type="entry name" value="Periplasmic binding protein-like II"/>
    <property type="match status" value="2"/>
</dbReference>
<keyword evidence="2" id="KW-0805">Transcription regulation</keyword>
<dbReference type="InterPro" id="IPR050389">
    <property type="entry name" value="LysR-type_TF"/>
</dbReference>
<dbReference type="EMBL" id="JABCLB010001107">
    <property type="protein sequence ID" value="NMU83521.1"/>
    <property type="molecule type" value="Genomic_DNA"/>
</dbReference>
<dbReference type="InterPro" id="IPR000847">
    <property type="entry name" value="LysR_HTH_N"/>
</dbReference>
<dbReference type="PANTHER" id="PTHR30118">
    <property type="entry name" value="HTH-TYPE TRANSCRIPTIONAL REGULATOR LEUO-RELATED"/>
    <property type="match status" value="1"/>
</dbReference>
<dbReference type="AlphaFoldDB" id="A0A7Y0SHD6"/>
<reference evidence="6 7" key="1">
    <citation type="submission" date="2020-04" db="EMBL/GenBank/DDBJ databases">
        <title>Whole-genome sequencing of Vibrio spp. from China reveals different genetic environments of blaCTX-M-14 among diverse lineages.</title>
        <authorList>
            <person name="Zheng Z."/>
            <person name="Ye L."/>
            <person name="Chen S."/>
        </authorList>
    </citation>
    <scope>NUCLEOTIDE SEQUENCE [LARGE SCALE GENOMIC DNA]</scope>
    <source>
        <strain evidence="6 7">Vb0551</strain>
    </source>
</reference>
<dbReference type="Pfam" id="PF00126">
    <property type="entry name" value="HTH_1"/>
    <property type="match status" value="1"/>
</dbReference>
<evidence type="ECO:0000313" key="6">
    <source>
        <dbReference type="EMBL" id="NMU83521.1"/>
    </source>
</evidence>
<evidence type="ECO:0000256" key="1">
    <source>
        <dbReference type="ARBA" id="ARBA00009437"/>
    </source>
</evidence>
<dbReference type="Proteomes" id="UP000518904">
    <property type="component" value="Unassembled WGS sequence"/>
</dbReference>
<dbReference type="SUPFAM" id="SSF53850">
    <property type="entry name" value="Periplasmic binding protein-like II"/>
    <property type="match status" value="1"/>
</dbReference>
<dbReference type="SUPFAM" id="SSF46785">
    <property type="entry name" value="Winged helix' DNA-binding domain"/>
    <property type="match status" value="1"/>
</dbReference>
<dbReference type="PRINTS" id="PR00039">
    <property type="entry name" value="HTHLYSR"/>
</dbReference>
<evidence type="ECO:0000259" key="5">
    <source>
        <dbReference type="PROSITE" id="PS50931"/>
    </source>
</evidence>
<dbReference type="Pfam" id="PF03466">
    <property type="entry name" value="LysR_substrate"/>
    <property type="match status" value="1"/>
</dbReference>
<evidence type="ECO:0000256" key="4">
    <source>
        <dbReference type="ARBA" id="ARBA00023163"/>
    </source>
</evidence>
<feature type="domain" description="HTH lysR-type" evidence="5">
    <location>
        <begin position="5"/>
        <end position="62"/>
    </location>
</feature>
<protein>
    <submittedName>
        <fullName evidence="6">LysR family transcriptional regulator</fullName>
    </submittedName>
</protein>